<evidence type="ECO:0000313" key="4">
    <source>
        <dbReference type="Proteomes" id="UP000618733"/>
    </source>
</evidence>
<gene>
    <name evidence="3" type="ORF">JD292_06315</name>
</gene>
<feature type="compositionally biased region" description="Low complexity" evidence="1">
    <location>
        <begin position="82"/>
        <end position="122"/>
    </location>
</feature>
<proteinExistence type="predicted"/>
<feature type="transmembrane region" description="Helical" evidence="2">
    <location>
        <begin position="215"/>
        <end position="235"/>
    </location>
</feature>
<evidence type="ECO:0000256" key="1">
    <source>
        <dbReference type="SAM" id="MobiDB-lite"/>
    </source>
</evidence>
<dbReference type="Proteomes" id="UP000618733">
    <property type="component" value="Unassembled WGS sequence"/>
</dbReference>
<comment type="caution">
    <text evidence="3">The sequence shown here is derived from an EMBL/GenBank/DDBJ whole genome shotgun (WGS) entry which is preliminary data.</text>
</comment>
<accession>A0A934UWH5</accession>
<dbReference type="EMBL" id="JAEHOI010000005">
    <property type="protein sequence ID" value="MBK0421684.1"/>
    <property type="molecule type" value="Genomic_DNA"/>
</dbReference>
<evidence type="ECO:0000256" key="2">
    <source>
        <dbReference type="SAM" id="Phobius"/>
    </source>
</evidence>
<reference evidence="3" key="1">
    <citation type="submission" date="2020-12" db="EMBL/GenBank/DDBJ databases">
        <title>Leucobacter sp. CAS2, isolated from Chromium sludge.</title>
        <authorList>
            <person name="Xu Z."/>
        </authorList>
    </citation>
    <scope>NUCLEOTIDE SEQUENCE</scope>
    <source>
        <strain evidence="3">CSA2</strain>
    </source>
</reference>
<dbReference type="AlphaFoldDB" id="A0A934UWH5"/>
<evidence type="ECO:0008006" key="5">
    <source>
        <dbReference type="Google" id="ProtNLM"/>
    </source>
</evidence>
<feature type="region of interest" description="Disordered" evidence="1">
    <location>
        <begin position="1"/>
        <end position="135"/>
    </location>
</feature>
<evidence type="ECO:0000313" key="3">
    <source>
        <dbReference type="EMBL" id="MBK0421684.1"/>
    </source>
</evidence>
<dbReference type="RefSeq" id="WP_200131883.1">
    <property type="nucleotide sequence ID" value="NZ_JAEHOI010000005.1"/>
</dbReference>
<organism evidence="3 4">
    <name type="scientific">Leucobacter edaphi</name>
    <dbReference type="NCBI Taxonomy" id="2796472"/>
    <lineage>
        <taxon>Bacteria</taxon>
        <taxon>Bacillati</taxon>
        <taxon>Actinomycetota</taxon>
        <taxon>Actinomycetes</taxon>
        <taxon>Micrococcales</taxon>
        <taxon>Microbacteriaceae</taxon>
        <taxon>Leucobacter</taxon>
    </lineage>
</organism>
<feature type="transmembrane region" description="Helical" evidence="2">
    <location>
        <begin position="170"/>
        <end position="203"/>
    </location>
</feature>
<keyword evidence="2" id="KW-0472">Membrane</keyword>
<protein>
    <recommendedName>
        <fullName evidence="5">DUF4190 domain-containing protein</fullName>
    </recommendedName>
</protein>
<keyword evidence="4" id="KW-1185">Reference proteome</keyword>
<feature type="compositionally biased region" description="Low complexity" evidence="1">
    <location>
        <begin position="38"/>
        <end position="75"/>
    </location>
</feature>
<sequence length="238" mass="24842">MSENSDPRPEPAAPQAPRPSEAETVPLEPLGSPGAGVQPEQQVQAYAQPAQPYAQPAQAQPAQAHAQPAQPYAQPLHPPGQPFVQPQPAAQPQPHSHGQQPFQAPQGQLFPAPQGQPFAQQQPLPPAYTHAPVQPYAQPYPQSPFGPPAYLQMAAQPKNSPATAALTLGIIASALLITIVGFMFVPILSILSTIFGCIGISTANKMNGLGKGKAITGLVLGAVPLAILVLVFWGSTLQ</sequence>
<keyword evidence="2" id="KW-0812">Transmembrane</keyword>
<keyword evidence="2" id="KW-1133">Transmembrane helix</keyword>
<name>A0A934UWH5_9MICO</name>